<dbReference type="Proteomes" id="UP000239735">
    <property type="component" value="Unassembled WGS sequence"/>
</dbReference>
<gene>
    <name evidence="1" type="ORF">SBA5_200047</name>
</gene>
<organism evidence="1 2">
    <name type="scientific">Candidatus Sulfuritelmatomonas gaucii</name>
    <dbReference type="NCBI Taxonomy" id="2043161"/>
    <lineage>
        <taxon>Bacteria</taxon>
        <taxon>Pseudomonadati</taxon>
        <taxon>Acidobacteriota</taxon>
        <taxon>Terriglobia</taxon>
        <taxon>Terriglobales</taxon>
        <taxon>Acidobacteriaceae</taxon>
        <taxon>Candidatus Sulfuritelmatomonas</taxon>
    </lineage>
</organism>
<accession>A0A2N9L818</accession>
<proteinExistence type="predicted"/>
<protein>
    <submittedName>
        <fullName evidence="1">Uncharacterized protein</fullName>
    </submittedName>
</protein>
<name>A0A2N9L818_9BACT</name>
<dbReference type="EMBL" id="OKRB01000076">
    <property type="protein sequence ID" value="SPE19135.1"/>
    <property type="molecule type" value="Genomic_DNA"/>
</dbReference>
<sequence length="61" mass="6846">MSHSTAPSFATRITAVGKAYDHYDRVGRGRLGNTYCGFRFLPDDGEPVKIETEIILPDWDT</sequence>
<dbReference type="AlphaFoldDB" id="A0A2N9L818"/>
<reference evidence="2" key="1">
    <citation type="submission" date="2018-02" db="EMBL/GenBank/DDBJ databases">
        <authorList>
            <person name="Hausmann B."/>
        </authorList>
    </citation>
    <scope>NUCLEOTIDE SEQUENCE [LARGE SCALE GENOMIC DNA]</scope>
    <source>
        <strain evidence="2">Peat soil MAG SbA5</strain>
    </source>
</reference>
<evidence type="ECO:0000313" key="2">
    <source>
        <dbReference type="Proteomes" id="UP000239735"/>
    </source>
</evidence>
<evidence type="ECO:0000313" key="1">
    <source>
        <dbReference type="EMBL" id="SPE19135.1"/>
    </source>
</evidence>